<dbReference type="SUPFAM" id="SSF53597">
    <property type="entry name" value="Dihydrofolate reductase-like"/>
    <property type="match status" value="1"/>
</dbReference>
<dbReference type="InterPro" id="IPR050765">
    <property type="entry name" value="Riboflavin_Biosynth_HTPR"/>
</dbReference>
<dbReference type="PANTHER" id="PTHR38011">
    <property type="entry name" value="DIHYDROFOLATE REDUCTASE FAMILY PROTEIN (AFU_ORTHOLOGUE AFUA_8G06820)"/>
    <property type="match status" value="1"/>
</dbReference>
<evidence type="ECO:0000259" key="1">
    <source>
        <dbReference type="Pfam" id="PF01872"/>
    </source>
</evidence>
<dbReference type="Pfam" id="PF01872">
    <property type="entry name" value="RibD_C"/>
    <property type="match status" value="1"/>
</dbReference>
<comment type="caution">
    <text evidence="2">The sequence shown here is derived from an EMBL/GenBank/DDBJ whole genome shotgun (WGS) entry which is preliminary data.</text>
</comment>
<protein>
    <submittedName>
        <fullName evidence="2">Dihydrofolate reductase</fullName>
    </submittedName>
</protein>
<reference evidence="2 3" key="1">
    <citation type="submission" date="2020-02" db="EMBL/GenBank/DDBJ databases">
        <authorList>
            <person name="Li X.-J."/>
            <person name="Feng X.-M."/>
        </authorList>
    </citation>
    <scope>NUCLEOTIDE SEQUENCE [LARGE SCALE GENOMIC DNA]</scope>
    <source>
        <strain evidence="2 3">CGMCC 4.7225</strain>
    </source>
</reference>
<keyword evidence="3" id="KW-1185">Reference proteome</keyword>
<dbReference type="GO" id="GO:0009231">
    <property type="term" value="P:riboflavin biosynthetic process"/>
    <property type="evidence" value="ECO:0007669"/>
    <property type="project" value="InterPro"/>
</dbReference>
<feature type="domain" description="Bacterial bifunctional deaminase-reductase C-terminal" evidence="1">
    <location>
        <begin position="4"/>
        <end position="213"/>
    </location>
</feature>
<gene>
    <name evidence="2" type="ORF">G1H11_05550</name>
</gene>
<proteinExistence type="predicted"/>
<dbReference type="Proteomes" id="UP000469185">
    <property type="component" value="Unassembled WGS sequence"/>
</dbReference>
<evidence type="ECO:0000313" key="2">
    <source>
        <dbReference type="EMBL" id="NED94772.1"/>
    </source>
</evidence>
<evidence type="ECO:0000313" key="3">
    <source>
        <dbReference type="Proteomes" id="UP000469185"/>
    </source>
</evidence>
<dbReference type="PANTHER" id="PTHR38011:SF12">
    <property type="entry name" value="BIFUNCTIONAL DEAMINASE-REDUCTASE DOMAIN PROTEIN"/>
    <property type="match status" value="1"/>
</dbReference>
<name>A0A6N9YII1_9ACTN</name>
<dbReference type="AlphaFoldDB" id="A0A6N9YII1"/>
<organism evidence="2 3">
    <name type="scientific">Phytoactinopolyspora alkaliphila</name>
    <dbReference type="NCBI Taxonomy" id="1783498"/>
    <lineage>
        <taxon>Bacteria</taxon>
        <taxon>Bacillati</taxon>
        <taxon>Actinomycetota</taxon>
        <taxon>Actinomycetes</taxon>
        <taxon>Jiangellales</taxon>
        <taxon>Jiangellaceae</taxon>
        <taxon>Phytoactinopolyspora</taxon>
    </lineage>
</organism>
<dbReference type="InterPro" id="IPR024072">
    <property type="entry name" value="DHFR-like_dom_sf"/>
</dbReference>
<dbReference type="EMBL" id="JAAGOB010000002">
    <property type="protein sequence ID" value="NED94772.1"/>
    <property type="molecule type" value="Genomic_DNA"/>
</dbReference>
<accession>A0A6N9YII1</accession>
<dbReference type="InterPro" id="IPR002734">
    <property type="entry name" value="RibDG_C"/>
</dbReference>
<dbReference type="Gene3D" id="3.40.430.10">
    <property type="entry name" value="Dihydrofolate Reductase, subunit A"/>
    <property type="match status" value="1"/>
</dbReference>
<sequence length="221" mass="24481">MTGKVFFSVTMTLDGYIAPESSPDDIDALRRGETTPSLKHWMAQWSRLQGWAFGQRFTRQNLKLGEGGKEGRDNAILEQTFHRTGASVMGKRMFDAGEVAWPEEAPFHTPVYVVTHEVREPWERLGGTTFNFVNDGIESALKQARKAAGERDVRIAGGADMILQYLNAGLVDEFSIALAPVFFGRGVSLFDGIDAEKVTIHQTGTESSSKVTHLNYAVVRK</sequence>
<dbReference type="GO" id="GO:0008703">
    <property type="term" value="F:5-amino-6-(5-phosphoribosylamino)uracil reductase activity"/>
    <property type="evidence" value="ECO:0007669"/>
    <property type="project" value="InterPro"/>
</dbReference>
<dbReference type="RefSeq" id="WP_163817101.1">
    <property type="nucleotide sequence ID" value="NZ_JAAGOB010000002.1"/>
</dbReference>